<dbReference type="InterPro" id="IPR010642">
    <property type="entry name" value="Invasion_prot_B"/>
</dbReference>
<evidence type="ECO:0000313" key="1">
    <source>
        <dbReference type="EMBL" id="VFK60701.1"/>
    </source>
</evidence>
<organism evidence="1">
    <name type="scientific">Candidatus Kentrum sp. TUN</name>
    <dbReference type="NCBI Taxonomy" id="2126343"/>
    <lineage>
        <taxon>Bacteria</taxon>
        <taxon>Pseudomonadati</taxon>
        <taxon>Pseudomonadota</taxon>
        <taxon>Gammaproteobacteria</taxon>
        <taxon>Candidatus Kentrum</taxon>
    </lineage>
</organism>
<dbReference type="InterPro" id="IPR038696">
    <property type="entry name" value="IalB_sf"/>
</dbReference>
<reference evidence="1" key="1">
    <citation type="submission" date="2019-02" db="EMBL/GenBank/DDBJ databases">
        <authorList>
            <person name="Gruber-Vodicka R. H."/>
            <person name="Seah K. B. B."/>
        </authorList>
    </citation>
    <scope>NUCLEOTIDE SEQUENCE</scope>
    <source>
        <strain evidence="1">BECK_BY1</strain>
    </source>
</reference>
<dbReference type="AlphaFoldDB" id="A0A451A3V7"/>
<dbReference type="EMBL" id="CAADFX010000132">
    <property type="protein sequence ID" value="VFK60701.1"/>
    <property type="molecule type" value="Genomic_DNA"/>
</dbReference>
<sequence>MQNTTLTKCLFLLRLFPRRLSSRRLFRNIPAIFVSVALLMGSGSVFAKDKAKEQPFESTPYGDWTLLCPKGKGAKEKKSCSLIQQATIEVGEAKSKLPIVSFEFIQAGKPRSLHAVLGISLFLEGGIVLAPGVRLQIDDKKESFNLPFGHCKPNNCIAGGKISAELRKKFQAGNKVKVSFLTPSGKTINVSEISLRGITAGLKALDKKK</sequence>
<accession>A0A451A3V7</accession>
<proteinExistence type="predicted"/>
<protein>
    <submittedName>
        <fullName evidence="1">Invasion protein IalB, involved in pathogenesis</fullName>
    </submittedName>
</protein>
<dbReference type="Gene3D" id="2.60.40.1880">
    <property type="entry name" value="Invasion associated locus B (IalB) protein"/>
    <property type="match status" value="1"/>
</dbReference>
<dbReference type="Pfam" id="PF06776">
    <property type="entry name" value="IalB"/>
    <property type="match status" value="1"/>
</dbReference>
<gene>
    <name evidence="1" type="ORF">BECKTUN1418D_GA0071000_11327</name>
</gene>
<name>A0A451A3V7_9GAMM</name>